<keyword evidence="1" id="KW-0732">Signal</keyword>
<dbReference type="EMBL" id="CP007128">
    <property type="protein sequence ID" value="AHG88448.1"/>
    <property type="molecule type" value="Genomic_DNA"/>
</dbReference>
<feature type="signal peptide" evidence="1">
    <location>
        <begin position="1"/>
        <end position="25"/>
    </location>
</feature>
<proteinExistence type="predicted"/>
<protein>
    <submittedName>
        <fullName evidence="2">Uncharacterized protein</fullName>
    </submittedName>
</protein>
<evidence type="ECO:0000313" key="3">
    <source>
        <dbReference type="Proteomes" id="UP000019151"/>
    </source>
</evidence>
<sequence length="418" mass="43492">MIKVIERVRSAAAVLAIVALPLARAEAGVEYVTSTSNCTSKVADITTGATLEVIAGPNITFEVWGNSVDLTNTSSGFTFAGPGGMTATIVSERSGPSNFARGCGNVGSAVVRISTPGTLASDAGASLSFKMPLGDLSRLPMTIKAHPTFTTTWTSAGLTTSSLSCIVKTGSLSLLNQDSHLVIQLPPGHQQDQTTCNSNVITVRTTPASIGHVDVVGPTIRYNVTGLPSFVTESQATAVLPQVGTQLTFTIDVAGIRALTAPRTSTITITDPIATNRTETLTLEVRPDLGQGFASVATANPTSTAAGNPIDFTIRLSAAAGPNQIVTWRMTTASCFTQAITTAPYNAAAPFQFFLFPQGQTAAIIRVRSVKGTGCTNILAPVTHIFEAWIGDARTNAQVTAVSSGPLYTRTNVSLLFQ</sequence>
<feature type="chain" id="PRO_5004794121" evidence="1">
    <location>
        <begin position="26"/>
        <end position="418"/>
    </location>
</feature>
<dbReference type="RefSeq" id="WP_025409986.1">
    <property type="nucleotide sequence ID" value="NZ_CP007128.1"/>
</dbReference>
<name>W0RGC3_9BACT</name>
<keyword evidence="3" id="KW-1185">Reference proteome</keyword>
<evidence type="ECO:0000256" key="1">
    <source>
        <dbReference type="SAM" id="SignalP"/>
    </source>
</evidence>
<accession>W0RGC3</accession>
<dbReference type="AlphaFoldDB" id="W0RGC3"/>
<dbReference type="InParanoid" id="W0RGC3"/>
<dbReference type="Proteomes" id="UP000019151">
    <property type="component" value="Chromosome"/>
</dbReference>
<reference evidence="2 3" key="1">
    <citation type="journal article" date="2014" name="Genome Announc.">
        <title>Genome Sequence and Methylome of Soil Bacterium Gemmatirosa kalamazoonensis KBS708T, a Member of the Rarely Cultivated Gemmatimonadetes Phylum.</title>
        <authorList>
            <person name="Debruyn J.M."/>
            <person name="Radosevich M."/>
            <person name="Wommack K.E."/>
            <person name="Polson S.W."/>
            <person name="Hauser L.J."/>
            <person name="Fawaz M.N."/>
            <person name="Korlach J."/>
            <person name="Tsai Y.C."/>
        </authorList>
    </citation>
    <scope>NUCLEOTIDE SEQUENCE [LARGE SCALE GENOMIC DNA]</scope>
    <source>
        <strain evidence="2 3">KBS708</strain>
    </source>
</reference>
<organism evidence="2 3">
    <name type="scientific">Gemmatirosa kalamazoonensis</name>
    <dbReference type="NCBI Taxonomy" id="861299"/>
    <lineage>
        <taxon>Bacteria</taxon>
        <taxon>Pseudomonadati</taxon>
        <taxon>Gemmatimonadota</taxon>
        <taxon>Gemmatimonadia</taxon>
        <taxon>Gemmatimonadales</taxon>
        <taxon>Gemmatimonadaceae</taxon>
        <taxon>Gemmatirosa</taxon>
    </lineage>
</organism>
<gene>
    <name evidence="2" type="ORF">J421_0911</name>
</gene>
<evidence type="ECO:0000313" key="2">
    <source>
        <dbReference type="EMBL" id="AHG88448.1"/>
    </source>
</evidence>
<dbReference type="KEGG" id="gba:J421_0911"/>
<dbReference type="HOGENOM" id="CLU_656819_0_0_0"/>